<protein>
    <recommendedName>
        <fullName evidence="2">histidine kinase</fullName>
        <ecNumber evidence="2">2.7.13.3</ecNumber>
    </recommendedName>
</protein>
<dbReference type="CDD" id="cd00130">
    <property type="entry name" value="PAS"/>
    <property type="match status" value="4"/>
</dbReference>
<comment type="catalytic activity">
    <reaction evidence="1">
        <text>ATP + protein L-histidine = ADP + protein N-phospho-L-histidine.</text>
        <dbReference type="EC" id="2.7.13.3"/>
    </reaction>
</comment>
<dbReference type="SMART" id="SM00388">
    <property type="entry name" value="HisKA"/>
    <property type="match status" value="1"/>
</dbReference>
<dbReference type="Gene3D" id="3.30.450.20">
    <property type="entry name" value="PAS domain"/>
    <property type="match status" value="4"/>
</dbReference>
<dbReference type="Pfam" id="PF12860">
    <property type="entry name" value="PAS_7"/>
    <property type="match status" value="1"/>
</dbReference>
<feature type="domain" description="PAC" evidence="9">
    <location>
        <begin position="324"/>
        <end position="376"/>
    </location>
</feature>
<dbReference type="NCBIfam" id="TIGR00229">
    <property type="entry name" value="sensory_box"/>
    <property type="match status" value="3"/>
</dbReference>
<feature type="domain" description="Histidine kinase" evidence="7">
    <location>
        <begin position="531"/>
        <end position="756"/>
    </location>
</feature>
<dbReference type="InterPro" id="IPR036890">
    <property type="entry name" value="HATPase_C_sf"/>
</dbReference>
<dbReference type="SMART" id="SM00387">
    <property type="entry name" value="HATPase_c"/>
    <property type="match status" value="1"/>
</dbReference>
<dbReference type="Pfam" id="PF08448">
    <property type="entry name" value="PAS_4"/>
    <property type="match status" value="1"/>
</dbReference>
<dbReference type="InterPro" id="IPR035965">
    <property type="entry name" value="PAS-like_dom_sf"/>
</dbReference>
<dbReference type="PROSITE" id="PS50109">
    <property type="entry name" value="HIS_KIN"/>
    <property type="match status" value="1"/>
</dbReference>
<evidence type="ECO:0000256" key="4">
    <source>
        <dbReference type="ARBA" id="ARBA00022679"/>
    </source>
</evidence>
<gene>
    <name evidence="10" type="ORF">GBK04_17100</name>
</gene>
<dbReference type="AlphaFoldDB" id="A0A7C9BI95"/>
<dbReference type="SUPFAM" id="SSF55874">
    <property type="entry name" value="ATPase domain of HSP90 chaperone/DNA topoisomerase II/histidine kinase"/>
    <property type="match status" value="1"/>
</dbReference>
<feature type="coiled-coil region" evidence="6">
    <location>
        <begin position="597"/>
        <end position="624"/>
    </location>
</feature>
<feature type="domain" description="PAS" evidence="8">
    <location>
        <begin position="377"/>
        <end position="447"/>
    </location>
</feature>
<evidence type="ECO:0000313" key="11">
    <source>
        <dbReference type="Proteomes" id="UP000479293"/>
    </source>
</evidence>
<evidence type="ECO:0000256" key="5">
    <source>
        <dbReference type="ARBA" id="ARBA00022777"/>
    </source>
</evidence>
<evidence type="ECO:0000259" key="7">
    <source>
        <dbReference type="PROSITE" id="PS50109"/>
    </source>
</evidence>
<dbReference type="Gene3D" id="1.10.287.130">
    <property type="match status" value="1"/>
</dbReference>
<dbReference type="EMBL" id="WHLY01000002">
    <property type="protein sequence ID" value="MPR35023.1"/>
    <property type="molecule type" value="Genomic_DNA"/>
</dbReference>
<dbReference type="InterPro" id="IPR036097">
    <property type="entry name" value="HisK_dim/P_sf"/>
</dbReference>
<dbReference type="InterPro" id="IPR001610">
    <property type="entry name" value="PAC"/>
</dbReference>
<dbReference type="RefSeq" id="WP_152761724.1">
    <property type="nucleotide sequence ID" value="NZ_WHLY01000002.1"/>
</dbReference>
<evidence type="ECO:0000256" key="1">
    <source>
        <dbReference type="ARBA" id="ARBA00000085"/>
    </source>
</evidence>
<evidence type="ECO:0000256" key="6">
    <source>
        <dbReference type="SAM" id="Coils"/>
    </source>
</evidence>
<evidence type="ECO:0000256" key="2">
    <source>
        <dbReference type="ARBA" id="ARBA00012438"/>
    </source>
</evidence>
<keyword evidence="5" id="KW-0418">Kinase</keyword>
<dbReference type="InterPro" id="IPR013655">
    <property type="entry name" value="PAS_fold_3"/>
</dbReference>
<accession>A0A7C9BI95</accession>
<proteinExistence type="predicted"/>
<dbReference type="PANTHER" id="PTHR43304">
    <property type="entry name" value="PHYTOCHROME-LIKE PROTEIN CPH1"/>
    <property type="match status" value="1"/>
</dbReference>
<dbReference type="PROSITE" id="PS50112">
    <property type="entry name" value="PAS"/>
    <property type="match status" value="2"/>
</dbReference>
<evidence type="ECO:0000313" key="10">
    <source>
        <dbReference type="EMBL" id="MPR35023.1"/>
    </source>
</evidence>
<evidence type="ECO:0000259" key="8">
    <source>
        <dbReference type="PROSITE" id="PS50112"/>
    </source>
</evidence>
<dbReference type="SUPFAM" id="SSF47384">
    <property type="entry name" value="Homodimeric domain of signal transducing histidine kinase"/>
    <property type="match status" value="1"/>
</dbReference>
<name>A0A7C9BI95_9BACT</name>
<dbReference type="Gene3D" id="3.30.565.10">
    <property type="entry name" value="Histidine kinase-like ATPase, C-terminal domain"/>
    <property type="match status" value="1"/>
</dbReference>
<dbReference type="SUPFAM" id="SSF55785">
    <property type="entry name" value="PYP-like sensor domain (PAS domain)"/>
    <property type="match status" value="4"/>
</dbReference>
<dbReference type="SMART" id="SM00086">
    <property type="entry name" value="PAC"/>
    <property type="match status" value="3"/>
</dbReference>
<dbReference type="InterPro" id="IPR000014">
    <property type="entry name" value="PAS"/>
</dbReference>
<dbReference type="InterPro" id="IPR005467">
    <property type="entry name" value="His_kinase_dom"/>
</dbReference>
<dbReference type="FunFam" id="3.30.450.20:FF:000099">
    <property type="entry name" value="Sensory box sensor histidine kinase"/>
    <property type="match status" value="2"/>
</dbReference>
<organism evidence="10 11">
    <name type="scientific">Salmonirosea aquatica</name>
    <dbReference type="NCBI Taxonomy" id="2654236"/>
    <lineage>
        <taxon>Bacteria</taxon>
        <taxon>Pseudomonadati</taxon>
        <taxon>Bacteroidota</taxon>
        <taxon>Cytophagia</taxon>
        <taxon>Cytophagales</taxon>
        <taxon>Spirosomataceae</taxon>
        <taxon>Salmonirosea</taxon>
    </lineage>
</organism>
<dbReference type="Pfam" id="PF08447">
    <property type="entry name" value="PAS_3"/>
    <property type="match status" value="2"/>
</dbReference>
<reference evidence="10 11" key="1">
    <citation type="submission" date="2019-10" db="EMBL/GenBank/DDBJ databases">
        <title>Draft Genome Sequence of Cytophagaceae sp. SJW1-29.</title>
        <authorList>
            <person name="Choi A."/>
        </authorList>
    </citation>
    <scope>NUCLEOTIDE SEQUENCE [LARGE SCALE GENOMIC DNA]</scope>
    <source>
        <strain evidence="10 11">SJW1-29</strain>
    </source>
</reference>
<dbReference type="CDD" id="cd00082">
    <property type="entry name" value="HisKA"/>
    <property type="match status" value="1"/>
</dbReference>
<dbReference type="InterPro" id="IPR003594">
    <property type="entry name" value="HATPase_dom"/>
</dbReference>
<dbReference type="EC" id="2.7.13.3" evidence="2"/>
<dbReference type="Pfam" id="PF00512">
    <property type="entry name" value="HisKA"/>
    <property type="match status" value="1"/>
</dbReference>
<sequence length="756" mass="88089">MSDFPHSILLEQIKAIPEGLLVVDAKGKIISCNKAYIDLWNMPPAIVEAKDDVAALNYAMTQVEDAQAFFDRVQELYACQTPRSVRDVLHFKDGRAIQRFGKSIIGSDGISHGWAMYFRDITDQYRNEQELQRQKNLYRDALEGTSDAFVSFDFDWNILYINGKATAWGNLPADEIIGTNLWEAFPQLVGTDLALVYRTCMETRQPRHTEYFSAAVNRWYSVKVSPISQGLSVFIADITDTKKVEKENQEREDQFRLMANSIPQLGWMADSEGWIYWYNDRWYEYTGTTLDEMKGWGWKRVHHPDHVDQVVAVAEKGWRMTEPWELTFPLRRHDGEYRWFLTRIFPVKDVTGAVTHWIGTNTDIHDQLESEKVLKRSEEQLKQLSDFMPQIVWTTDDKGYHDFFNQRWYEFTGLSFEETKDTGWALVLHPDDFEPTWKKWSHSLRTGDLYETEYRMKRADGAYRWLLARAMPLRNESGEIVRWFGTCTDIHDQKVASDILEHKVAERTRDLQEANSYLHSINEELRQFNYIASHDLQEPLRKIMIFAERIRAQDYDQLSEGSRSFLERMSVSAERMSVLLKDLLDFSSTQREELFIQVNLNDTIKDIENDLELLIAQKSAVIQKEELPTLKAIPLQMHQLFYNMINNALKFTLPHQNPVIQIKGTLALPQLVQEWALAPDARYFHLTVTDNGIGFEQEFADRIFVLFKRLHSQKTFQGTGVGLALCKKVVENHHGRIWAESEPDRGATFHVVLPLL</sequence>
<keyword evidence="3" id="KW-0597">Phosphoprotein</keyword>
<dbReference type="Pfam" id="PF02518">
    <property type="entry name" value="HATPase_c"/>
    <property type="match status" value="1"/>
</dbReference>
<dbReference type="Proteomes" id="UP000479293">
    <property type="component" value="Unassembled WGS sequence"/>
</dbReference>
<dbReference type="PROSITE" id="PS50113">
    <property type="entry name" value="PAC"/>
    <property type="match status" value="2"/>
</dbReference>
<keyword evidence="6" id="KW-0175">Coiled coil</keyword>
<dbReference type="GO" id="GO:0000155">
    <property type="term" value="F:phosphorelay sensor kinase activity"/>
    <property type="evidence" value="ECO:0007669"/>
    <property type="project" value="InterPro"/>
</dbReference>
<feature type="domain" description="PAS" evidence="8">
    <location>
        <begin position="251"/>
        <end position="295"/>
    </location>
</feature>
<dbReference type="InterPro" id="IPR052162">
    <property type="entry name" value="Sensor_kinase/Photoreceptor"/>
</dbReference>
<dbReference type="InterPro" id="IPR003661">
    <property type="entry name" value="HisK_dim/P_dom"/>
</dbReference>
<dbReference type="InterPro" id="IPR000700">
    <property type="entry name" value="PAS-assoc_C"/>
</dbReference>
<comment type="caution">
    <text evidence="10">The sequence shown here is derived from an EMBL/GenBank/DDBJ whole genome shotgun (WGS) entry which is preliminary data.</text>
</comment>
<evidence type="ECO:0000256" key="3">
    <source>
        <dbReference type="ARBA" id="ARBA00022553"/>
    </source>
</evidence>
<dbReference type="PANTHER" id="PTHR43304:SF1">
    <property type="entry name" value="PAC DOMAIN-CONTAINING PROTEIN"/>
    <property type="match status" value="1"/>
</dbReference>
<keyword evidence="4" id="KW-0808">Transferase</keyword>
<evidence type="ECO:0000259" key="9">
    <source>
        <dbReference type="PROSITE" id="PS50113"/>
    </source>
</evidence>
<dbReference type="PRINTS" id="PR00344">
    <property type="entry name" value="BCTRLSENSOR"/>
</dbReference>
<keyword evidence="11" id="KW-1185">Reference proteome</keyword>
<dbReference type="InterPro" id="IPR013656">
    <property type="entry name" value="PAS_4"/>
</dbReference>
<dbReference type="SMART" id="SM00091">
    <property type="entry name" value="PAS"/>
    <property type="match status" value="4"/>
</dbReference>
<feature type="domain" description="PAC" evidence="9">
    <location>
        <begin position="450"/>
        <end position="502"/>
    </location>
</feature>
<dbReference type="InterPro" id="IPR004358">
    <property type="entry name" value="Sig_transdc_His_kin-like_C"/>
</dbReference>